<accession>A0A5C5Z327</accession>
<gene>
    <name evidence="1" type="ORF">CA13_30380</name>
</gene>
<organism evidence="1 2">
    <name type="scientific">Novipirellula herctigrandis</name>
    <dbReference type="NCBI Taxonomy" id="2527986"/>
    <lineage>
        <taxon>Bacteria</taxon>
        <taxon>Pseudomonadati</taxon>
        <taxon>Planctomycetota</taxon>
        <taxon>Planctomycetia</taxon>
        <taxon>Pirellulales</taxon>
        <taxon>Pirellulaceae</taxon>
        <taxon>Novipirellula</taxon>
    </lineage>
</organism>
<dbReference type="Gene3D" id="3.40.50.880">
    <property type="match status" value="1"/>
</dbReference>
<dbReference type="SUPFAM" id="SSF52317">
    <property type="entry name" value="Class I glutamine amidotransferase-like"/>
    <property type="match status" value="1"/>
</dbReference>
<dbReference type="Proteomes" id="UP000315010">
    <property type="component" value="Unassembled WGS sequence"/>
</dbReference>
<dbReference type="SUPFAM" id="SSF51445">
    <property type="entry name" value="(Trans)glycosidases"/>
    <property type="match status" value="1"/>
</dbReference>
<dbReference type="AlphaFoldDB" id="A0A5C5Z327"/>
<dbReference type="InterPro" id="IPR029062">
    <property type="entry name" value="Class_I_gatase-like"/>
</dbReference>
<evidence type="ECO:0000313" key="2">
    <source>
        <dbReference type="Proteomes" id="UP000315010"/>
    </source>
</evidence>
<reference evidence="1 2" key="1">
    <citation type="submission" date="2019-02" db="EMBL/GenBank/DDBJ databases">
        <title>Deep-cultivation of Planctomycetes and their phenomic and genomic characterization uncovers novel biology.</title>
        <authorList>
            <person name="Wiegand S."/>
            <person name="Jogler M."/>
            <person name="Boedeker C."/>
            <person name="Pinto D."/>
            <person name="Vollmers J."/>
            <person name="Rivas-Marin E."/>
            <person name="Kohn T."/>
            <person name="Peeters S.H."/>
            <person name="Heuer A."/>
            <person name="Rast P."/>
            <person name="Oberbeckmann S."/>
            <person name="Bunk B."/>
            <person name="Jeske O."/>
            <person name="Meyerdierks A."/>
            <person name="Storesund J.E."/>
            <person name="Kallscheuer N."/>
            <person name="Luecker S."/>
            <person name="Lage O.M."/>
            <person name="Pohl T."/>
            <person name="Merkel B.J."/>
            <person name="Hornburger P."/>
            <person name="Mueller R.-W."/>
            <person name="Bruemmer F."/>
            <person name="Labrenz M."/>
            <person name="Spormann A.M."/>
            <person name="Op Den Camp H."/>
            <person name="Overmann J."/>
            <person name="Amann R."/>
            <person name="Jetten M.S.M."/>
            <person name="Mascher T."/>
            <person name="Medema M.H."/>
            <person name="Devos D.P."/>
            <person name="Kaster A.-K."/>
            <person name="Ovreas L."/>
            <person name="Rohde M."/>
            <person name="Galperin M.Y."/>
            <person name="Jogler C."/>
        </authorList>
    </citation>
    <scope>NUCLEOTIDE SEQUENCE [LARGE SCALE GENOMIC DNA]</scope>
    <source>
        <strain evidence="1 2">CA13</strain>
    </source>
</reference>
<sequence>MQSGQQTTNLALILGTILIGMSPIQGQQKIGTRQIHLDFHTSEHLPEIGADFSKEQFQEALKVANVNAINIFAKGHHSWSYYPTKVGHVHPNLDFDLLGAQIEACHEIGVLCPFYFTFGWSHTDATRHPEWCARNQDGTMITTSSYNFDAKPDTPKPNFQWINMCCNTPYHDHMMKQVEELCEMYPVDGFWFDIYQINRLCYCETCKKRMKEQGFNVGNKQDVQRFQGESFKKHQRELSKLIRNRHPEATIYFNGVTSTSRGAANFTLKLYENNTVQDLEDLPTTWGGYDKLPIQSKYFLKAGYPVTAMSGKFHKAWGEFGGFKHPNALKYEAASMISWGANCNFGDQLHPNGLMDMDTYKNIGVAYEYVEKIEDFGVGGLPTARVGVWRSFDSDHDEGVTQMLLESHVNFNVANVGNEDLTDFDVIVVPGVPCLNEADAARLNEYAKAGGALLVIGEGAMDRSRQTLLLDIGAEFVGSGTYDRDYLVVGDSIEDGLVNSPFLCYTPGLRIKPASGTEVLASIREPYFSRTYEKFTSHQNTPYKLEDAPHPGVIRNGNVIFFAHELDRMYFIHGARLHRDLFANALKLVHKRPMVETKLPSAGRVSLLHQAEQKRYVAHLLYGPPITRGQCEVIEDLPTLHDVPLTVNLPVDVKKAVLVPAMKELPITKKDGKLTVTIPQFSCHCAVAFEYE</sequence>
<name>A0A5C5Z327_9BACT</name>
<evidence type="ECO:0000313" key="1">
    <source>
        <dbReference type="EMBL" id="TWT81585.1"/>
    </source>
</evidence>
<keyword evidence="2" id="KW-1185">Reference proteome</keyword>
<dbReference type="Pfam" id="PF14871">
    <property type="entry name" value="GHL6"/>
    <property type="match status" value="1"/>
</dbReference>
<dbReference type="CDD" id="cd03143">
    <property type="entry name" value="A4_beta-galactosidase_middle_domain"/>
    <property type="match status" value="1"/>
</dbReference>
<protein>
    <submittedName>
        <fullName evidence="1">Beta-galactosidase trimerization domain protein</fullName>
    </submittedName>
</protein>
<dbReference type="InterPro" id="IPR017853">
    <property type="entry name" value="GH"/>
</dbReference>
<dbReference type="OrthoDB" id="9780891at2"/>
<dbReference type="Gene3D" id="3.20.20.80">
    <property type="entry name" value="Glycosidases"/>
    <property type="match status" value="1"/>
</dbReference>
<dbReference type="EMBL" id="SJPJ01000001">
    <property type="protein sequence ID" value="TWT81585.1"/>
    <property type="molecule type" value="Genomic_DNA"/>
</dbReference>
<comment type="caution">
    <text evidence="1">The sequence shown here is derived from an EMBL/GenBank/DDBJ whole genome shotgun (WGS) entry which is preliminary data.</text>
</comment>
<proteinExistence type="predicted"/>
<dbReference type="InterPro" id="IPR028212">
    <property type="entry name" value="GHL6"/>
</dbReference>
<dbReference type="RefSeq" id="WP_146397583.1">
    <property type="nucleotide sequence ID" value="NZ_SJPJ01000001.1"/>
</dbReference>